<feature type="domain" description="Myosin motor" evidence="5">
    <location>
        <begin position="1"/>
        <end position="124"/>
    </location>
</feature>
<accession>A0A8T0KTZ5</accession>
<evidence type="ECO:0000259" key="5">
    <source>
        <dbReference type="PROSITE" id="PS51456"/>
    </source>
</evidence>
<dbReference type="PANTHER" id="PTHR13140:SF766">
    <property type="entry name" value="MYOSIN MOTOR DOMAIN PROTEIN AND DIL DOMAIN PROTEIN"/>
    <property type="match status" value="1"/>
</dbReference>
<gene>
    <name evidence="6" type="ORF">HKW66_Vig0249580</name>
</gene>
<dbReference type="GO" id="GO:0016459">
    <property type="term" value="C:myosin complex"/>
    <property type="evidence" value="ECO:0007669"/>
    <property type="project" value="UniProtKB-KW"/>
</dbReference>
<keyword evidence="4" id="KW-0518">Myosin</keyword>
<keyword evidence="3 4" id="KW-0009">Actin-binding</keyword>
<keyword evidence="2" id="KW-0067">ATP-binding</keyword>
<name>A0A8T0KTZ5_PHAAN</name>
<dbReference type="SUPFAM" id="SSF52540">
    <property type="entry name" value="P-loop containing nucleoside triphosphate hydrolases"/>
    <property type="match status" value="1"/>
</dbReference>
<evidence type="ECO:0000256" key="1">
    <source>
        <dbReference type="ARBA" id="ARBA00022741"/>
    </source>
</evidence>
<dbReference type="GO" id="GO:0051015">
    <property type="term" value="F:actin filament binding"/>
    <property type="evidence" value="ECO:0007669"/>
    <property type="project" value="TreeGrafter"/>
</dbReference>
<keyword evidence="1" id="KW-0547">Nucleotide-binding</keyword>
<comment type="caution">
    <text evidence="6">The sequence shown here is derived from an EMBL/GenBank/DDBJ whole genome shotgun (WGS) entry which is preliminary data.</text>
</comment>
<evidence type="ECO:0000256" key="2">
    <source>
        <dbReference type="ARBA" id="ARBA00022840"/>
    </source>
</evidence>
<dbReference type="Proteomes" id="UP000743370">
    <property type="component" value="Unassembled WGS sequence"/>
</dbReference>
<dbReference type="GO" id="GO:0005737">
    <property type="term" value="C:cytoplasm"/>
    <property type="evidence" value="ECO:0007669"/>
    <property type="project" value="TreeGrafter"/>
</dbReference>
<keyword evidence="4" id="KW-0505">Motor protein</keyword>
<proteinExistence type="inferred from homology"/>
<dbReference type="Pfam" id="PF00063">
    <property type="entry name" value="Myosin_head"/>
    <property type="match status" value="1"/>
</dbReference>
<comment type="similarity">
    <text evidence="4">Belongs to the TRAFAC class myosin-kinesin ATPase superfamily. Myosin family.</text>
</comment>
<protein>
    <submittedName>
        <fullName evidence="6">Myosin-11 Myosin XI</fullName>
    </submittedName>
</protein>
<dbReference type="GO" id="GO:0000146">
    <property type="term" value="F:microfilament motor activity"/>
    <property type="evidence" value="ECO:0007669"/>
    <property type="project" value="TreeGrafter"/>
</dbReference>
<dbReference type="GO" id="GO:0016020">
    <property type="term" value="C:membrane"/>
    <property type="evidence" value="ECO:0007669"/>
    <property type="project" value="TreeGrafter"/>
</dbReference>
<dbReference type="EMBL" id="JABFOF010000003">
    <property type="protein sequence ID" value="KAG2402739.1"/>
    <property type="molecule type" value="Genomic_DNA"/>
</dbReference>
<dbReference type="GO" id="GO:0009860">
    <property type="term" value="P:pollen tube growth"/>
    <property type="evidence" value="ECO:0007669"/>
    <property type="project" value="TreeGrafter"/>
</dbReference>
<dbReference type="InterPro" id="IPR027417">
    <property type="entry name" value="P-loop_NTPase"/>
</dbReference>
<sequence>MEQEEYTKEGIDWSYLEFVDNQDVLDLIEKKPGGIIALLDEACMFPKSTHETFSQKLYQTFKDHKRFIKPKLTRSDFTVCHYAGDVQYQSEHFLDKNKDYVVPEHQEMLSASKCSFVSGLFPHF</sequence>
<dbReference type="PROSITE" id="PS51456">
    <property type="entry name" value="MYOSIN_MOTOR"/>
    <property type="match status" value="1"/>
</dbReference>
<organism evidence="6 7">
    <name type="scientific">Phaseolus angularis</name>
    <name type="common">Azuki bean</name>
    <name type="synonym">Vigna angularis</name>
    <dbReference type="NCBI Taxonomy" id="3914"/>
    <lineage>
        <taxon>Eukaryota</taxon>
        <taxon>Viridiplantae</taxon>
        <taxon>Streptophyta</taxon>
        <taxon>Embryophyta</taxon>
        <taxon>Tracheophyta</taxon>
        <taxon>Spermatophyta</taxon>
        <taxon>Magnoliopsida</taxon>
        <taxon>eudicotyledons</taxon>
        <taxon>Gunneridae</taxon>
        <taxon>Pentapetalae</taxon>
        <taxon>rosids</taxon>
        <taxon>fabids</taxon>
        <taxon>Fabales</taxon>
        <taxon>Fabaceae</taxon>
        <taxon>Papilionoideae</taxon>
        <taxon>50 kb inversion clade</taxon>
        <taxon>NPAAA clade</taxon>
        <taxon>indigoferoid/millettioid clade</taxon>
        <taxon>Phaseoleae</taxon>
        <taxon>Vigna</taxon>
    </lineage>
</organism>
<evidence type="ECO:0000256" key="3">
    <source>
        <dbReference type="ARBA" id="ARBA00023203"/>
    </source>
</evidence>
<evidence type="ECO:0000313" key="7">
    <source>
        <dbReference type="Proteomes" id="UP000743370"/>
    </source>
</evidence>
<dbReference type="GO" id="GO:0005524">
    <property type="term" value="F:ATP binding"/>
    <property type="evidence" value="ECO:0007669"/>
    <property type="project" value="UniProtKB-KW"/>
</dbReference>
<comment type="caution">
    <text evidence="4">Lacks conserved residue(s) required for the propagation of feature annotation.</text>
</comment>
<evidence type="ECO:0000256" key="4">
    <source>
        <dbReference type="PROSITE-ProRule" id="PRU00782"/>
    </source>
</evidence>
<dbReference type="PANTHER" id="PTHR13140">
    <property type="entry name" value="MYOSIN"/>
    <property type="match status" value="1"/>
</dbReference>
<evidence type="ECO:0000313" key="6">
    <source>
        <dbReference type="EMBL" id="KAG2402739.1"/>
    </source>
</evidence>
<dbReference type="AlphaFoldDB" id="A0A8T0KTZ5"/>
<dbReference type="GO" id="GO:0007015">
    <property type="term" value="P:actin filament organization"/>
    <property type="evidence" value="ECO:0007669"/>
    <property type="project" value="TreeGrafter"/>
</dbReference>
<reference evidence="6 7" key="1">
    <citation type="submission" date="2020-05" db="EMBL/GenBank/DDBJ databases">
        <title>Vigna angularis (adzuki bean) Var. LongXiaoDou No. 4 denovo assembly.</title>
        <authorList>
            <person name="Xiang H."/>
        </authorList>
    </citation>
    <scope>NUCLEOTIDE SEQUENCE [LARGE SCALE GENOMIC DNA]</scope>
    <source>
        <tissue evidence="6">Leaf</tissue>
    </source>
</reference>
<dbReference type="Gene3D" id="1.20.58.530">
    <property type="match status" value="1"/>
</dbReference>
<dbReference type="InterPro" id="IPR001609">
    <property type="entry name" value="Myosin_head_motor_dom-like"/>
</dbReference>